<gene>
    <name evidence="1" type="ORF">A8708_31220</name>
</gene>
<evidence type="ECO:0000313" key="2">
    <source>
        <dbReference type="Proteomes" id="UP000078454"/>
    </source>
</evidence>
<evidence type="ECO:0008006" key="3">
    <source>
        <dbReference type="Google" id="ProtNLM"/>
    </source>
</evidence>
<sequence length="312" mass="36122">MNWLQDHKNQLHLIFAEAKETVSRFPSPLEGLGLAYLAKFDPTHEGSSKNYICYLLPYWMKDICKLPVESFNKLSLANIFVMLYYFIQDDIMDASKGEHASKLPLANLFHVQFLSIYRELFPSNSPFWDYYETYILEWSKSVTNELQSDYFHEDKYQIAKKASPVKNASTGALLLANQSHLIPTVTEAVEQTLVTLQMLDDWADWEEDLVDGSYNCLLASIRKQLLLSPADILTPDMVKQQLYVHDFFADYGNTADSHHEHLRSLSVGMDQLLAFHDTLVQNIHRETYEIKERRATLVSGGFYYFLSNSDRF</sequence>
<dbReference type="OrthoDB" id="2645648at2"/>
<organism evidence="1 2">
    <name type="scientific">Paenibacillus oryzisoli</name>
    <dbReference type="NCBI Taxonomy" id="1850517"/>
    <lineage>
        <taxon>Bacteria</taxon>
        <taxon>Bacillati</taxon>
        <taxon>Bacillota</taxon>
        <taxon>Bacilli</taxon>
        <taxon>Bacillales</taxon>
        <taxon>Paenibacillaceae</taxon>
        <taxon>Paenibacillus</taxon>
    </lineage>
</organism>
<dbReference type="Proteomes" id="UP000078454">
    <property type="component" value="Unassembled WGS sequence"/>
</dbReference>
<dbReference type="EMBL" id="LYPB01000049">
    <property type="protein sequence ID" value="OAS21343.1"/>
    <property type="molecule type" value="Genomic_DNA"/>
</dbReference>
<name>A0A198AK91_9BACL</name>
<protein>
    <recommendedName>
        <fullName evidence="3">Terpene synthase</fullName>
    </recommendedName>
</protein>
<dbReference type="RefSeq" id="WP_068662914.1">
    <property type="nucleotide sequence ID" value="NZ_LYPB01000049.1"/>
</dbReference>
<keyword evidence="2" id="KW-1185">Reference proteome</keyword>
<accession>A0A198AK91</accession>
<reference evidence="1 2" key="1">
    <citation type="submission" date="2016-05" db="EMBL/GenBank/DDBJ databases">
        <title>Paenibacillus sp. 1ZS3-15 nov., isolated from the rhizosphere soil.</title>
        <authorList>
            <person name="Zhang X.X."/>
            <person name="Zhang J."/>
        </authorList>
    </citation>
    <scope>NUCLEOTIDE SEQUENCE [LARGE SCALE GENOMIC DNA]</scope>
    <source>
        <strain evidence="1 2">1ZS3-15</strain>
    </source>
</reference>
<comment type="caution">
    <text evidence="1">The sequence shown here is derived from an EMBL/GenBank/DDBJ whole genome shotgun (WGS) entry which is preliminary data.</text>
</comment>
<proteinExistence type="predicted"/>
<dbReference type="STRING" id="1850517.A8708_31220"/>
<evidence type="ECO:0000313" key="1">
    <source>
        <dbReference type="EMBL" id="OAS21343.1"/>
    </source>
</evidence>
<dbReference type="AlphaFoldDB" id="A0A198AK91"/>